<dbReference type="InterPro" id="IPR000944">
    <property type="entry name" value="Tscrpt_reg_Rrf2"/>
</dbReference>
<gene>
    <name evidence="2" type="ORF">SUTMEG_16820</name>
</gene>
<dbReference type="GO" id="GO:0005829">
    <property type="term" value="C:cytosol"/>
    <property type="evidence" value="ECO:0007669"/>
    <property type="project" value="TreeGrafter"/>
</dbReference>
<organism evidence="2 3">
    <name type="scientific">Sutterella megalosphaeroides</name>
    <dbReference type="NCBI Taxonomy" id="2494234"/>
    <lineage>
        <taxon>Bacteria</taxon>
        <taxon>Pseudomonadati</taxon>
        <taxon>Pseudomonadota</taxon>
        <taxon>Betaproteobacteria</taxon>
        <taxon>Burkholderiales</taxon>
        <taxon>Sutterellaceae</taxon>
        <taxon>Sutterella</taxon>
    </lineage>
</organism>
<reference evidence="2 3" key="1">
    <citation type="journal article" date="2018" name="Int. J. Syst. Evol. Microbiol.">
        <title>Mesosutterella multiformis gen. nov., sp. nov., a member of the family Sutterellaceae and Sutterella megalosphaeroides sp. nov., isolated from human faeces.</title>
        <authorList>
            <person name="Sakamoto M."/>
            <person name="Ikeyama N."/>
            <person name="Kunihiro T."/>
            <person name="Iino T."/>
            <person name="Yuki M."/>
            <person name="Ohkuma M."/>
        </authorList>
    </citation>
    <scope>NUCLEOTIDE SEQUENCE [LARGE SCALE GENOMIC DNA]</scope>
    <source>
        <strain evidence="2 3">6FBBBH3</strain>
    </source>
</reference>
<evidence type="ECO:0008006" key="4">
    <source>
        <dbReference type="Google" id="ProtNLM"/>
    </source>
</evidence>
<dbReference type="RefSeq" id="WP_120177358.1">
    <property type="nucleotide sequence ID" value="NZ_AP018786.1"/>
</dbReference>
<dbReference type="Pfam" id="PF02082">
    <property type="entry name" value="Rrf2"/>
    <property type="match status" value="1"/>
</dbReference>
<evidence type="ECO:0000256" key="1">
    <source>
        <dbReference type="ARBA" id="ARBA00023125"/>
    </source>
</evidence>
<dbReference type="PROSITE" id="PS01332">
    <property type="entry name" value="HTH_RRF2_1"/>
    <property type="match status" value="1"/>
</dbReference>
<dbReference type="SUPFAM" id="SSF46785">
    <property type="entry name" value="Winged helix' DNA-binding domain"/>
    <property type="match status" value="1"/>
</dbReference>
<dbReference type="GO" id="GO:0003677">
    <property type="term" value="F:DNA binding"/>
    <property type="evidence" value="ECO:0007669"/>
    <property type="project" value="UniProtKB-KW"/>
</dbReference>
<evidence type="ECO:0000313" key="3">
    <source>
        <dbReference type="Proteomes" id="UP000271003"/>
    </source>
</evidence>
<dbReference type="OrthoDB" id="9795923at2"/>
<dbReference type="InterPro" id="IPR030489">
    <property type="entry name" value="TR_Rrf2-type_CS"/>
</dbReference>
<proteinExistence type="predicted"/>
<sequence>MQLTRFTDMSLRILMYLAHVNRARLVTVQELSEKLEWSPHLLVKIVNRLSHEGLIEAVRGRKGGIQLAEGAEKRRIGGLVRLFEGTDPLIDCSQPACTLRAGCALGRALHEAREAFFASLDAMTIEDAVRPPELRRTLSRLNGIPIVEVSSTSTAEDEVARA</sequence>
<evidence type="ECO:0000313" key="2">
    <source>
        <dbReference type="EMBL" id="BBF23791.1"/>
    </source>
</evidence>
<dbReference type="NCBIfam" id="TIGR00738">
    <property type="entry name" value="rrf2_super"/>
    <property type="match status" value="1"/>
</dbReference>
<keyword evidence="1" id="KW-0238">DNA-binding</keyword>
<protein>
    <recommendedName>
        <fullName evidence="4">Rrf2 family transcriptional regulator</fullName>
    </recommendedName>
</protein>
<dbReference type="PANTHER" id="PTHR33221:SF4">
    <property type="entry name" value="HTH-TYPE TRANSCRIPTIONAL REPRESSOR NSRR"/>
    <property type="match status" value="1"/>
</dbReference>
<dbReference type="EMBL" id="AP018786">
    <property type="protein sequence ID" value="BBF23791.1"/>
    <property type="molecule type" value="Genomic_DNA"/>
</dbReference>
<dbReference type="PROSITE" id="PS51197">
    <property type="entry name" value="HTH_RRF2_2"/>
    <property type="match status" value="1"/>
</dbReference>
<keyword evidence="3" id="KW-1185">Reference proteome</keyword>
<name>A0A2Z6IB76_9BURK</name>
<dbReference type="KEGG" id="sutt:SUTMEG_16820"/>
<dbReference type="GO" id="GO:0003700">
    <property type="term" value="F:DNA-binding transcription factor activity"/>
    <property type="evidence" value="ECO:0007669"/>
    <property type="project" value="TreeGrafter"/>
</dbReference>
<dbReference type="InterPro" id="IPR036390">
    <property type="entry name" value="WH_DNA-bd_sf"/>
</dbReference>
<accession>A0A2Z6IB76</accession>
<dbReference type="PANTHER" id="PTHR33221">
    <property type="entry name" value="WINGED HELIX-TURN-HELIX TRANSCRIPTIONAL REGULATOR, RRF2 FAMILY"/>
    <property type="match status" value="1"/>
</dbReference>
<dbReference type="InterPro" id="IPR036388">
    <property type="entry name" value="WH-like_DNA-bd_sf"/>
</dbReference>
<dbReference type="Gene3D" id="1.10.10.10">
    <property type="entry name" value="Winged helix-like DNA-binding domain superfamily/Winged helix DNA-binding domain"/>
    <property type="match status" value="1"/>
</dbReference>
<dbReference type="AlphaFoldDB" id="A0A2Z6IB76"/>
<dbReference type="Proteomes" id="UP000271003">
    <property type="component" value="Chromosome"/>
</dbReference>